<name>A0ACC5R6G1_9HYPH</name>
<keyword evidence="2" id="KW-1185">Reference proteome</keyword>
<protein>
    <submittedName>
        <fullName evidence="1">Phage tail protein</fullName>
    </submittedName>
</protein>
<accession>A0ACC5R6G1</accession>
<comment type="caution">
    <text evidence="1">The sequence shown here is derived from an EMBL/GenBank/DDBJ whole genome shotgun (WGS) entry which is preliminary data.</text>
</comment>
<proteinExistence type="predicted"/>
<dbReference type="EMBL" id="JAENHL010000007">
    <property type="protein sequence ID" value="MBK1868244.1"/>
    <property type="molecule type" value="Genomic_DNA"/>
</dbReference>
<dbReference type="Proteomes" id="UP000616151">
    <property type="component" value="Unassembled WGS sequence"/>
</dbReference>
<sequence length="137" mass="15359">MNTVLLALGPFRFQVRGPSYEKLNLSTEARWEQQDRLSRAPAMQFIGPGVHTLTIDGTIYTHYSGGFSQIERMRSEMGKGRPHILVSGYGRVFGKYVIQNLDTTQTFFLADGAPLKVEFTTELKSYGEDGQNFGGLF</sequence>
<reference evidence="1" key="1">
    <citation type="submission" date="2021-01" db="EMBL/GenBank/DDBJ databases">
        <authorList>
            <person name="Sun Q."/>
        </authorList>
    </citation>
    <scope>NUCLEOTIDE SEQUENCE</scope>
    <source>
        <strain evidence="1">YIM B02566</strain>
    </source>
</reference>
<evidence type="ECO:0000313" key="1">
    <source>
        <dbReference type="EMBL" id="MBK1868244.1"/>
    </source>
</evidence>
<evidence type="ECO:0000313" key="2">
    <source>
        <dbReference type="Proteomes" id="UP000616151"/>
    </source>
</evidence>
<gene>
    <name evidence="1" type="ORF">JHL16_17965</name>
</gene>
<organism evidence="1 2">
    <name type="scientific">Taklimakanibacter albus</name>
    <dbReference type="NCBI Taxonomy" id="2800327"/>
    <lineage>
        <taxon>Bacteria</taxon>
        <taxon>Pseudomonadati</taxon>
        <taxon>Pseudomonadota</taxon>
        <taxon>Alphaproteobacteria</taxon>
        <taxon>Hyphomicrobiales</taxon>
        <taxon>Aestuariivirgaceae</taxon>
        <taxon>Taklimakanibacter</taxon>
    </lineage>
</organism>